<dbReference type="Proteomes" id="UP001154282">
    <property type="component" value="Unassembled WGS sequence"/>
</dbReference>
<accession>A0AAV0PZ45</accession>
<dbReference type="EMBL" id="CAMGYJ010000009">
    <property type="protein sequence ID" value="CAI0475532.1"/>
    <property type="molecule type" value="Genomic_DNA"/>
</dbReference>
<name>A0AAV0PZ45_9ROSI</name>
<comment type="caution">
    <text evidence="2">The sequence shown here is derived from an EMBL/GenBank/DDBJ whole genome shotgun (WGS) entry which is preliminary data.</text>
</comment>
<protein>
    <submittedName>
        <fullName evidence="2">Uncharacterized protein</fullName>
    </submittedName>
</protein>
<organism evidence="2 6">
    <name type="scientific">Linum tenue</name>
    <dbReference type="NCBI Taxonomy" id="586396"/>
    <lineage>
        <taxon>Eukaryota</taxon>
        <taxon>Viridiplantae</taxon>
        <taxon>Streptophyta</taxon>
        <taxon>Embryophyta</taxon>
        <taxon>Tracheophyta</taxon>
        <taxon>Spermatophyta</taxon>
        <taxon>Magnoliopsida</taxon>
        <taxon>eudicotyledons</taxon>
        <taxon>Gunneridae</taxon>
        <taxon>Pentapetalae</taxon>
        <taxon>rosids</taxon>
        <taxon>fabids</taxon>
        <taxon>Malpighiales</taxon>
        <taxon>Linaceae</taxon>
        <taxon>Linum</taxon>
    </lineage>
</organism>
<dbReference type="EMBL" id="CAMGYJ010000009">
    <property type="protein sequence ID" value="CAI0475533.1"/>
    <property type="molecule type" value="Genomic_DNA"/>
</dbReference>
<dbReference type="EMBL" id="CAMGYJ010000010">
    <property type="protein sequence ID" value="CAI0549532.1"/>
    <property type="molecule type" value="Genomic_DNA"/>
</dbReference>
<proteinExistence type="predicted"/>
<evidence type="ECO:0000313" key="5">
    <source>
        <dbReference type="EMBL" id="CAI0549532.1"/>
    </source>
</evidence>
<evidence type="ECO:0000313" key="4">
    <source>
        <dbReference type="EMBL" id="CAI0549531.1"/>
    </source>
</evidence>
<reference evidence="2" key="1">
    <citation type="submission" date="2022-08" db="EMBL/GenBank/DDBJ databases">
        <authorList>
            <person name="Gutierrez-Valencia J."/>
        </authorList>
    </citation>
    <scope>NUCLEOTIDE SEQUENCE</scope>
</reference>
<evidence type="ECO:0000313" key="6">
    <source>
        <dbReference type="Proteomes" id="UP001154282"/>
    </source>
</evidence>
<dbReference type="EMBL" id="CAMGYJ010000004">
    <property type="protein sequence ID" value="CAI0405116.1"/>
    <property type="molecule type" value="Genomic_DNA"/>
</dbReference>
<evidence type="ECO:0000313" key="1">
    <source>
        <dbReference type="EMBL" id="CAI0405116.1"/>
    </source>
</evidence>
<evidence type="ECO:0000313" key="3">
    <source>
        <dbReference type="EMBL" id="CAI0475533.1"/>
    </source>
</evidence>
<evidence type="ECO:0000313" key="2">
    <source>
        <dbReference type="EMBL" id="CAI0475532.1"/>
    </source>
</evidence>
<keyword evidence="6" id="KW-1185">Reference proteome</keyword>
<dbReference type="AlphaFoldDB" id="A0AAV0PZ45"/>
<sequence>MKKRVRECLSLFFYFLFGFSFLFGILRKRRKEVTEKKRFRECFFPFPPFARAKELFL</sequence>
<gene>
    <name evidence="1" type="ORF">LITE_LOCUS12772</name>
    <name evidence="2" type="ORF">LITE_LOCUS40439</name>
    <name evidence="3" type="ORF">LITE_LOCUS40440</name>
    <name evidence="4" type="ORF">LITE_LOCUS45186</name>
    <name evidence="5" type="ORF">LITE_LOCUS45187</name>
</gene>
<dbReference type="EMBL" id="CAMGYJ010000010">
    <property type="protein sequence ID" value="CAI0549531.1"/>
    <property type="molecule type" value="Genomic_DNA"/>
</dbReference>